<dbReference type="PANTHER" id="PTHR23504">
    <property type="entry name" value="MAJOR FACILITATOR SUPERFAMILY DOMAIN-CONTAINING PROTEIN 10"/>
    <property type="match status" value="1"/>
</dbReference>
<evidence type="ECO:0000256" key="3">
    <source>
        <dbReference type="ARBA" id="ARBA00022692"/>
    </source>
</evidence>
<dbReference type="InterPro" id="IPR020846">
    <property type="entry name" value="MFS_dom"/>
</dbReference>
<feature type="domain" description="Major facilitator superfamily (MFS) profile" evidence="8">
    <location>
        <begin position="10"/>
        <end position="495"/>
    </location>
</feature>
<dbReference type="GO" id="GO:0022857">
    <property type="term" value="F:transmembrane transporter activity"/>
    <property type="evidence" value="ECO:0007669"/>
    <property type="project" value="InterPro"/>
</dbReference>
<feature type="transmembrane region" description="Helical" evidence="7">
    <location>
        <begin position="46"/>
        <end position="68"/>
    </location>
</feature>
<organism evidence="9 10">
    <name type="scientific">Cochliobolus heterostrophus (strain C5 / ATCC 48332 / race O)</name>
    <name type="common">Southern corn leaf blight fungus</name>
    <name type="synonym">Bipolaris maydis</name>
    <dbReference type="NCBI Taxonomy" id="701091"/>
    <lineage>
        <taxon>Eukaryota</taxon>
        <taxon>Fungi</taxon>
        <taxon>Dikarya</taxon>
        <taxon>Ascomycota</taxon>
        <taxon>Pezizomycotina</taxon>
        <taxon>Dothideomycetes</taxon>
        <taxon>Pleosporomycetidae</taxon>
        <taxon>Pleosporales</taxon>
        <taxon>Pleosporineae</taxon>
        <taxon>Pleosporaceae</taxon>
        <taxon>Bipolaris</taxon>
    </lineage>
</organism>
<dbReference type="AlphaFoldDB" id="M2V6A4"/>
<dbReference type="InterPro" id="IPR011701">
    <property type="entry name" value="MFS"/>
</dbReference>
<dbReference type="eggNOG" id="KOG2615">
    <property type="taxonomic scope" value="Eukaryota"/>
</dbReference>
<name>M2V6A4_COCH5</name>
<keyword evidence="2" id="KW-0813">Transport</keyword>
<feature type="region of interest" description="Disordered" evidence="6">
    <location>
        <begin position="560"/>
        <end position="602"/>
    </location>
</feature>
<feature type="region of interest" description="Disordered" evidence="6">
    <location>
        <begin position="615"/>
        <end position="634"/>
    </location>
</feature>
<dbReference type="PANTHER" id="PTHR23504:SF8">
    <property type="entry name" value="TRANSPORTER, PUTATIVE (AFU_ORTHOLOGUE AFUA_1G03730)-RELATED"/>
    <property type="match status" value="1"/>
</dbReference>
<feature type="region of interest" description="Disordered" evidence="6">
    <location>
        <begin position="530"/>
        <end position="549"/>
    </location>
</feature>
<protein>
    <recommendedName>
        <fullName evidence="8">Major facilitator superfamily (MFS) profile domain-containing protein</fullName>
    </recommendedName>
</protein>
<feature type="transmembrane region" description="Helical" evidence="7">
    <location>
        <begin position="80"/>
        <end position="98"/>
    </location>
</feature>
<feature type="compositionally biased region" description="Gly residues" evidence="6">
    <location>
        <begin position="622"/>
        <end position="634"/>
    </location>
</feature>
<dbReference type="OMA" id="PWKELQP"/>
<reference evidence="10" key="2">
    <citation type="journal article" date="2013" name="PLoS Genet.">
        <title>Comparative genome structure, secondary metabolite, and effector coding capacity across Cochliobolus pathogens.</title>
        <authorList>
            <person name="Condon B.J."/>
            <person name="Leng Y."/>
            <person name="Wu D."/>
            <person name="Bushley K.E."/>
            <person name="Ohm R.A."/>
            <person name="Otillar R."/>
            <person name="Martin J."/>
            <person name="Schackwitz W."/>
            <person name="Grimwood J."/>
            <person name="MohdZainudin N."/>
            <person name="Xue C."/>
            <person name="Wang R."/>
            <person name="Manning V.A."/>
            <person name="Dhillon B."/>
            <person name="Tu Z.J."/>
            <person name="Steffenson B.J."/>
            <person name="Salamov A."/>
            <person name="Sun H."/>
            <person name="Lowry S."/>
            <person name="LaButti K."/>
            <person name="Han J."/>
            <person name="Copeland A."/>
            <person name="Lindquist E."/>
            <person name="Barry K."/>
            <person name="Schmutz J."/>
            <person name="Baker S.E."/>
            <person name="Ciuffetti L.M."/>
            <person name="Grigoriev I.V."/>
            <person name="Zhong S."/>
            <person name="Turgeon B.G."/>
        </authorList>
    </citation>
    <scope>NUCLEOTIDE SEQUENCE [LARGE SCALE GENOMIC DNA]</scope>
    <source>
        <strain evidence="10">C5 / ATCC 48332 / race O</strain>
    </source>
</reference>
<evidence type="ECO:0000256" key="4">
    <source>
        <dbReference type="ARBA" id="ARBA00022989"/>
    </source>
</evidence>
<accession>M2V6A4</accession>
<dbReference type="Gene3D" id="1.20.1250.20">
    <property type="entry name" value="MFS general substrate transporter like domains"/>
    <property type="match status" value="1"/>
</dbReference>
<keyword evidence="3 7" id="KW-0812">Transmembrane</keyword>
<reference evidence="9 10" key="1">
    <citation type="journal article" date="2012" name="PLoS Pathog.">
        <title>Diverse lifestyles and strategies of plant pathogenesis encoded in the genomes of eighteen Dothideomycetes fungi.</title>
        <authorList>
            <person name="Ohm R.A."/>
            <person name="Feau N."/>
            <person name="Henrissat B."/>
            <person name="Schoch C.L."/>
            <person name="Horwitz B.A."/>
            <person name="Barry K.W."/>
            <person name="Condon B.J."/>
            <person name="Copeland A.C."/>
            <person name="Dhillon B."/>
            <person name="Glaser F."/>
            <person name="Hesse C.N."/>
            <person name="Kosti I."/>
            <person name="LaButti K."/>
            <person name="Lindquist E.A."/>
            <person name="Lucas S."/>
            <person name="Salamov A.A."/>
            <person name="Bradshaw R.E."/>
            <person name="Ciuffetti L."/>
            <person name="Hamelin R.C."/>
            <person name="Kema G.H.J."/>
            <person name="Lawrence C."/>
            <person name="Scott J.A."/>
            <person name="Spatafora J.W."/>
            <person name="Turgeon B.G."/>
            <person name="de Wit P.J.G.M."/>
            <person name="Zhong S."/>
            <person name="Goodwin S.B."/>
            <person name="Grigoriev I.V."/>
        </authorList>
    </citation>
    <scope>NUCLEOTIDE SEQUENCE [LARGE SCALE GENOMIC DNA]</scope>
    <source>
        <strain evidence="10">C5 / ATCC 48332 / race O</strain>
    </source>
</reference>
<evidence type="ECO:0000313" key="9">
    <source>
        <dbReference type="EMBL" id="EMD95537.1"/>
    </source>
</evidence>
<dbReference type="PROSITE" id="PS50850">
    <property type="entry name" value="MFS"/>
    <property type="match status" value="1"/>
</dbReference>
<dbReference type="HOGENOM" id="CLU_001265_54_5_1"/>
<evidence type="ECO:0000256" key="2">
    <source>
        <dbReference type="ARBA" id="ARBA00022448"/>
    </source>
</evidence>
<dbReference type="SUPFAM" id="SSF103473">
    <property type="entry name" value="MFS general substrate transporter"/>
    <property type="match status" value="1"/>
</dbReference>
<dbReference type="OrthoDB" id="10262656at2759"/>
<dbReference type="CDD" id="cd17330">
    <property type="entry name" value="MFS_SLC46_TetA_like"/>
    <property type="match status" value="1"/>
</dbReference>
<evidence type="ECO:0000256" key="5">
    <source>
        <dbReference type="ARBA" id="ARBA00023136"/>
    </source>
</evidence>
<sequence>MTEHRLPVKQLVILSICRFSEPIALTSVFPYVPELMESFGIPKNDIARWAGISSSIFSLCQAFTGLFWGAASDRYGRKPIILFGLFNTMWTMLLWGFSVNLPMALVARALGGLSNGNVGILRTTVAELCPWKELQPRAFSVMPLVWTVGATFGPTLGGALANPLGVDPRKPRGTAFLERFPYVLPNIAAAIFFTIGIVVGWLFLRETLESKKHEPDLGLRVGARLTYFVRKLLRLKTEGKGLDGENEPLLGRQKAVDAEAAASPRVKKQNTKEKTPSVRDALTFQTSINLVVYTLLALYCQAYDQLLPVFMHHPIQLDSDPAVSLPLKFAGGFGLESRRIGLIFTLFAISSTLCQFLLFPPIARHLGVLRCLRIAFIMFPLVFFVTPFLSLIQDPITRQIAMVLLLVVRGVAGTFAFPTSTIMLTNSAPSLRVLGTINGLATSFSAVGRAAGPTLAGGLFTWGVKRGYVIVPFWSLSIIGFAACIPTLWLVEGEGFGDDSDIDDEENTVEVVQEEEEECAVENGRVSELQGREDAVQSESEFGDLGEPPNLLSLTTTRSSFGMASDDEDGGGEHGGPRWVGHGLEPARSHSQSRRRAVRRRSSVPIGMGIGFRRYSSNLGSTGIGGGGASWGGA</sequence>
<evidence type="ECO:0000256" key="1">
    <source>
        <dbReference type="ARBA" id="ARBA00004141"/>
    </source>
</evidence>
<keyword evidence="5 7" id="KW-0472">Membrane</keyword>
<proteinExistence type="predicted"/>
<feature type="transmembrane region" description="Helical" evidence="7">
    <location>
        <begin position="399"/>
        <end position="419"/>
    </location>
</feature>
<dbReference type="EMBL" id="KB445570">
    <property type="protein sequence ID" value="EMD95537.1"/>
    <property type="molecule type" value="Genomic_DNA"/>
</dbReference>
<feature type="transmembrane region" description="Helical" evidence="7">
    <location>
        <begin position="340"/>
        <end position="359"/>
    </location>
</feature>
<evidence type="ECO:0000313" key="10">
    <source>
        <dbReference type="Proteomes" id="UP000016936"/>
    </source>
</evidence>
<dbReference type="Proteomes" id="UP000016936">
    <property type="component" value="Unassembled WGS sequence"/>
</dbReference>
<feature type="transmembrane region" description="Helical" evidence="7">
    <location>
        <begin position="371"/>
        <end position="393"/>
    </location>
</feature>
<dbReference type="Pfam" id="PF07690">
    <property type="entry name" value="MFS_1"/>
    <property type="match status" value="2"/>
</dbReference>
<evidence type="ECO:0000256" key="7">
    <source>
        <dbReference type="SAM" id="Phobius"/>
    </source>
</evidence>
<gene>
    <name evidence="9" type="ORF">COCHEDRAFT_1126328</name>
</gene>
<evidence type="ECO:0000259" key="8">
    <source>
        <dbReference type="PROSITE" id="PS50850"/>
    </source>
</evidence>
<dbReference type="GO" id="GO:0016020">
    <property type="term" value="C:membrane"/>
    <property type="evidence" value="ECO:0007669"/>
    <property type="project" value="UniProtKB-SubCell"/>
</dbReference>
<dbReference type="InterPro" id="IPR036259">
    <property type="entry name" value="MFS_trans_sf"/>
</dbReference>
<feature type="transmembrane region" description="Helical" evidence="7">
    <location>
        <begin position="182"/>
        <end position="204"/>
    </location>
</feature>
<keyword evidence="10" id="KW-1185">Reference proteome</keyword>
<comment type="subcellular location">
    <subcellularLocation>
        <location evidence="1">Membrane</location>
        <topology evidence="1">Multi-pass membrane protein</topology>
    </subcellularLocation>
</comment>
<evidence type="ECO:0000256" key="6">
    <source>
        <dbReference type="SAM" id="MobiDB-lite"/>
    </source>
</evidence>
<feature type="compositionally biased region" description="Basic residues" evidence="6">
    <location>
        <begin position="591"/>
        <end position="602"/>
    </location>
</feature>
<feature type="transmembrane region" description="Helical" evidence="7">
    <location>
        <begin position="431"/>
        <end position="451"/>
    </location>
</feature>
<keyword evidence="4 7" id="KW-1133">Transmembrane helix</keyword>
<feature type="transmembrane region" description="Helical" evidence="7">
    <location>
        <begin position="471"/>
        <end position="491"/>
    </location>
</feature>